<evidence type="ECO:0000256" key="2">
    <source>
        <dbReference type="ARBA" id="ARBA00023125"/>
    </source>
</evidence>
<evidence type="ECO:0000256" key="1">
    <source>
        <dbReference type="ARBA" id="ARBA00023015"/>
    </source>
</evidence>
<keyword evidence="7" id="KW-1185">Reference proteome</keyword>
<gene>
    <name evidence="6" type="ORF">GCM10023340_29980</name>
</gene>
<dbReference type="EMBL" id="BAABKG010000003">
    <property type="protein sequence ID" value="GAA5151316.1"/>
    <property type="molecule type" value="Genomic_DNA"/>
</dbReference>
<keyword evidence="1" id="KW-0805">Transcription regulation</keyword>
<dbReference type="Proteomes" id="UP001500221">
    <property type="component" value="Unassembled WGS sequence"/>
</dbReference>
<reference evidence="7" key="1">
    <citation type="journal article" date="2019" name="Int. J. Syst. Evol. Microbiol.">
        <title>The Global Catalogue of Microorganisms (GCM) 10K type strain sequencing project: providing services to taxonomists for standard genome sequencing and annotation.</title>
        <authorList>
            <consortium name="The Broad Institute Genomics Platform"/>
            <consortium name="The Broad Institute Genome Sequencing Center for Infectious Disease"/>
            <person name="Wu L."/>
            <person name="Ma J."/>
        </authorList>
    </citation>
    <scope>NUCLEOTIDE SEQUENCE [LARGE SCALE GENOMIC DNA]</scope>
    <source>
        <strain evidence="7">JCM 18459</strain>
    </source>
</reference>
<dbReference type="Pfam" id="PF00440">
    <property type="entry name" value="TetR_N"/>
    <property type="match status" value="1"/>
</dbReference>
<dbReference type="InterPro" id="IPR050109">
    <property type="entry name" value="HTH-type_TetR-like_transc_reg"/>
</dbReference>
<evidence type="ECO:0000256" key="4">
    <source>
        <dbReference type="PROSITE-ProRule" id="PRU00335"/>
    </source>
</evidence>
<dbReference type="PROSITE" id="PS50977">
    <property type="entry name" value="HTH_TETR_2"/>
    <property type="match status" value="1"/>
</dbReference>
<accession>A0ABP9PWD8</accession>
<keyword evidence="2 4" id="KW-0238">DNA-binding</keyword>
<organism evidence="6 7">
    <name type="scientific">Nocardioides marinquilinus</name>
    <dbReference type="NCBI Taxonomy" id="1210400"/>
    <lineage>
        <taxon>Bacteria</taxon>
        <taxon>Bacillati</taxon>
        <taxon>Actinomycetota</taxon>
        <taxon>Actinomycetes</taxon>
        <taxon>Propionibacteriales</taxon>
        <taxon>Nocardioidaceae</taxon>
        <taxon>Nocardioides</taxon>
    </lineage>
</organism>
<feature type="DNA-binding region" description="H-T-H motif" evidence="4">
    <location>
        <begin position="22"/>
        <end position="41"/>
    </location>
</feature>
<evidence type="ECO:0000259" key="5">
    <source>
        <dbReference type="PROSITE" id="PS50977"/>
    </source>
</evidence>
<dbReference type="InterPro" id="IPR009057">
    <property type="entry name" value="Homeodomain-like_sf"/>
</dbReference>
<name>A0ABP9PWD8_9ACTN</name>
<dbReference type="Gene3D" id="1.10.357.10">
    <property type="entry name" value="Tetracycline Repressor, domain 2"/>
    <property type="match status" value="1"/>
</dbReference>
<feature type="domain" description="HTH tetR-type" evidence="5">
    <location>
        <begin position="1"/>
        <end position="59"/>
    </location>
</feature>
<dbReference type="PANTHER" id="PTHR30055:SF234">
    <property type="entry name" value="HTH-TYPE TRANSCRIPTIONAL REGULATOR BETI"/>
    <property type="match status" value="1"/>
</dbReference>
<dbReference type="RefSeq" id="WP_345460055.1">
    <property type="nucleotide sequence ID" value="NZ_BAABKG010000003.1"/>
</dbReference>
<dbReference type="InterPro" id="IPR001647">
    <property type="entry name" value="HTH_TetR"/>
</dbReference>
<comment type="caution">
    <text evidence="6">The sequence shown here is derived from an EMBL/GenBank/DDBJ whole genome shotgun (WGS) entry which is preliminary data.</text>
</comment>
<evidence type="ECO:0000313" key="7">
    <source>
        <dbReference type="Proteomes" id="UP001500221"/>
    </source>
</evidence>
<dbReference type="PANTHER" id="PTHR30055">
    <property type="entry name" value="HTH-TYPE TRANSCRIPTIONAL REGULATOR RUTR"/>
    <property type="match status" value="1"/>
</dbReference>
<dbReference type="SUPFAM" id="SSF46689">
    <property type="entry name" value="Homeodomain-like"/>
    <property type="match status" value="1"/>
</dbReference>
<evidence type="ECO:0000313" key="6">
    <source>
        <dbReference type="EMBL" id="GAA5151316.1"/>
    </source>
</evidence>
<evidence type="ECO:0000256" key="3">
    <source>
        <dbReference type="ARBA" id="ARBA00023163"/>
    </source>
</evidence>
<proteinExistence type="predicted"/>
<protein>
    <submittedName>
        <fullName evidence="6">TetR/AcrR family transcriptional regulator</fullName>
    </submittedName>
</protein>
<sequence>MSTREAILTAAQRHLTRHPAASMADLAAAAGVGRATVHRHFAGRDELLGELGARSLDRWEHTLDHAGGTGVGPAATADAEQLRACLDDLMTRYVADSDDFGFALTDTFLLGSAEHSARAQALFEREVAFYEAAQRAGVLRDDVPAVWIGHAVYGLLVAAREALRLGDVPRRGLDRLVLTTVLQGGAA</sequence>
<keyword evidence="3" id="KW-0804">Transcription</keyword>